<protein>
    <submittedName>
        <fullName evidence="1">Uncharacterized protein</fullName>
    </submittedName>
</protein>
<dbReference type="Proteomes" id="UP000485058">
    <property type="component" value="Unassembled WGS sequence"/>
</dbReference>
<reference evidence="1 2" key="1">
    <citation type="submission" date="2020-02" db="EMBL/GenBank/DDBJ databases">
        <title>Draft genome sequence of Haematococcus lacustris strain NIES-144.</title>
        <authorList>
            <person name="Morimoto D."/>
            <person name="Nakagawa S."/>
            <person name="Yoshida T."/>
            <person name="Sawayama S."/>
        </authorList>
    </citation>
    <scope>NUCLEOTIDE SEQUENCE [LARGE SCALE GENOMIC DNA]</scope>
    <source>
        <strain evidence="1 2">NIES-144</strain>
    </source>
</reference>
<proteinExistence type="predicted"/>
<accession>A0A6A0A3H2</accession>
<feature type="non-terminal residue" evidence="1">
    <location>
        <position position="1"/>
    </location>
</feature>
<comment type="caution">
    <text evidence="1">The sequence shown here is derived from an EMBL/GenBank/DDBJ whole genome shotgun (WGS) entry which is preliminary data.</text>
</comment>
<keyword evidence="2" id="KW-1185">Reference proteome</keyword>
<dbReference type="AlphaFoldDB" id="A0A6A0A3H2"/>
<gene>
    <name evidence="1" type="ORF">HaLaN_24520</name>
</gene>
<name>A0A6A0A3H2_HAELA</name>
<evidence type="ECO:0000313" key="1">
    <source>
        <dbReference type="EMBL" id="GFH26378.1"/>
    </source>
</evidence>
<evidence type="ECO:0000313" key="2">
    <source>
        <dbReference type="Proteomes" id="UP000485058"/>
    </source>
</evidence>
<sequence>AKLGFGMPIVLQSMVPAFRQRANHTSHICELRASYQVTPLQSLAIICATGPTQRLAKQIIIVMISLNKMWSVRRAVINIQPEPHPSFLYLDPQRIVHLTHQDGGKSFHMVSRSIFIPDPGLATLVAALESRVLTIAHVIVDLTNIHPHARNILPGCQPGNYLPPLPTVLNTLDSQQARSALC</sequence>
<dbReference type="EMBL" id="BLLF01003111">
    <property type="protein sequence ID" value="GFH26378.1"/>
    <property type="molecule type" value="Genomic_DNA"/>
</dbReference>
<organism evidence="1 2">
    <name type="scientific">Haematococcus lacustris</name>
    <name type="common">Green alga</name>
    <name type="synonym">Haematococcus pluvialis</name>
    <dbReference type="NCBI Taxonomy" id="44745"/>
    <lineage>
        <taxon>Eukaryota</taxon>
        <taxon>Viridiplantae</taxon>
        <taxon>Chlorophyta</taxon>
        <taxon>core chlorophytes</taxon>
        <taxon>Chlorophyceae</taxon>
        <taxon>CS clade</taxon>
        <taxon>Chlamydomonadales</taxon>
        <taxon>Haematococcaceae</taxon>
        <taxon>Haematococcus</taxon>
    </lineage>
</organism>